<evidence type="ECO:0000313" key="2">
    <source>
        <dbReference type="Proteomes" id="UP000037023"/>
    </source>
</evidence>
<dbReference type="Proteomes" id="UP000037023">
    <property type="component" value="Unassembled WGS sequence"/>
</dbReference>
<protein>
    <submittedName>
        <fullName evidence="1">Uncharacterized protein</fullName>
    </submittedName>
</protein>
<reference evidence="1 2" key="1">
    <citation type="submission" date="2015-06" db="EMBL/GenBank/DDBJ databases">
        <authorList>
            <person name="Hoefler B.C."/>
            <person name="Straight P.D."/>
        </authorList>
    </citation>
    <scope>NUCLEOTIDE SEQUENCE [LARGE SCALE GENOMIC DNA]</scope>
    <source>
        <strain evidence="1 2">NRRL 3427</strain>
    </source>
</reference>
<comment type="caution">
    <text evidence="1">The sequence shown here is derived from an EMBL/GenBank/DDBJ whole genome shotgun (WGS) entry which is preliminary data.</text>
</comment>
<name>A0A0L8JJY9_STRVR</name>
<dbReference type="EMBL" id="LGUP01000373">
    <property type="protein sequence ID" value="KOG13960.1"/>
    <property type="molecule type" value="Genomic_DNA"/>
</dbReference>
<gene>
    <name evidence="1" type="ORF">ADK34_29745</name>
</gene>
<evidence type="ECO:0000313" key="1">
    <source>
        <dbReference type="EMBL" id="KOG13960.1"/>
    </source>
</evidence>
<organism evidence="1 2">
    <name type="scientific">Streptomyces viridochromogenes</name>
    <dbReference type="NCBI Taxonomy" id="1938"/>
    <lineage>
        <taxon>Bacteria</taxon>
        <taxon>Bacillati</taxon>
        <taxon>Actinomycetota</taxon>
        <taxon>Actinomycetes</taxon>
        <taxon>Kitasatosporales</taxon>
        <taxon>Streptomycetaceae</taxon>
        <taxon>Streptomyces</taxon>
    </lineage>
</organism>
<dbReference type="RefSeq" id="WP_033207516.1">
    <property type="nucleotide sequence ID" value="NZ_LGUP01000373.1"/>
</dbReference>
<accession>A0A0L8JJY9</accession>
<proteinExistence type="predicted"/>
<dbReference type="PATRIC" id="fig|1938.6.peg.6359"/>
<sequence length="143" mass="16138">MSSRTADIDFTFTRELTVRTTIGALATTGWALEEPLSYMVNDDDLYDWQSTTREHTRDVVAVLDAPRHAKHHVAVCIYHEEASTGGQLLFFPGRLTCSFIPTINRRRLPDSVDFTDLSWYLHTLVPPLLAVGLKSYEACDIGH</sequence>
<dbReference type="OrthoDB" id="3530730at2"/>
<dbReference type="AlphaFoldDB" id="A0A0L8JJY9"/>